<evidence type="ECO:0000256" key="2">
    <source>
        <dbReference type="ARBA" id="ARBA00008520"/>
    </source>
</evidence>
<feature type="chain" id="PRO_5008088117" description="ABC transporter substrate-binding protein" evidence="6">
    <location>
        <begin position="18"/>
        <end position="427"/>
    </location>
</feature>
<evidence type="ECO:0000256" key="3">
    <source>
        <dbReference type="ARBA" id="ARBA00022448"/>
    </source>
</evidence>
<dbReference type="InterPro" id="IPR050490">
    <property type="entry name" value="Bact_solute-bd_prot1"/>
</dbReference>
<proteinExistence type="inferred from homology"/>
<dbReference type="PANTHER" id="PTHR43649">
    <property type="entry name" value="ARABINOSE-BINDING PROTEIN-RELATED"/>
    <property type="match status" value="1"/>
</dbReference>
<evidence type="ECO:0000313" key="7">
    <source>
        <dbReference type="EMBL" id="OAM72974.1"/>
    </source>
</evidence>
<dbReference type="InterPro" id="IPR006311">
    <property type="entry name" value="TAT_signal"/>
</dbReference>
<comment type="caution">
    <text evidence="7">The sequence shown here is derived from an EMBL/GenBank/DDBJ whole genome shotgun (WGS) entry which is preliminary data.</text>
</comment>
<evidence type="ECO:0008006" key="9">
    <source>
        <dbReference type="Google" id="ProtNLM"/>
    </source>
</evidence>
<comment type="similarity">
    <text evidence="2">Belongs to the bacterial solute-binding protein 1 family.</text>
</comment>
<evidence type="ECO:0000256" key="1">
    <source>
        <dbReference type="ARBA" id="ARBA00004418"/>
    </source>
</evidence>
<dbReference type="Gene3D" id="3.40.190.10">
    <property type="entry name" value="Periplasmic binding protein-like II"/>
    <property type="match status" value="1"/>
</dbReference>
<dbReference type="SUPFAM" id="SSF53850">
    <property type="entry name" value="Periplasmic binding protein-like II"/>
    <property type="match status" value="1"/>
</dbReference>
<keyword evidence="8" id="KW-1185">Reference proteome</keyword>
<reference evidence="7 8" key="1">
    <citation type="submission" date="2016-03" db="EMBL/GenBank/DDBJ databases">
        <title>Genome sequencing of Devosia sp. S37.</title>
        <authorList>
            <person name="Mohd Nor M."/>
        </authorList>
    </citation>
    <scope>NUCLEOTIDE SEQUENCE [LARGE SCALE GENOMIC DNA]</scope>
    <source>
        <strain evidence="7 8">S37</strain>
    </source>
</reference>
<dbReference type="InterPro" id="IPR006059">
    <property type="entry name" value="SBP"/>
</dbReference>
<dbReference type="AlphaFoldDB" id="A0A178HLR6"/>
<dbReference type="STRING" id="1770058.A3840_18800"/>
<protein>
    <recommendedName>
        <fullName evidence="9">ABC transporter substrate-binding protein</fullName>
    </recommendedName>
</protein>
<keyword evidence="5" id="KW-0574">Periplasm</keyword>
<dbReference type="GO" id="GO:0042597">
    <property type="term" value="C:periplasmic space"/>
    <property type="evidence" value="ECO:0007669"/>
    <property type="project" value="UniProtKB-SubCell"/>
</dbReference>
<keyword evidence="3" id="KW-0813">Transport</keyword>
<evidence type="ECO:0000313" key="8">
    <source>
        <dbReference type="Proteomes" id="UP000078389"/>
    </source>
</evidence>
<dbReference type="PROSITE" id="PS51318">
    <property type="entry name" value="TAT"/>
    <property type="match status" value="1"/>
</dbReference>
<feature type="signal peptide" evidence="6">
    <location>
        <begin position="1"/>
        <end position="17"/>
    </location>
</feature>
<comment type="subcellular location">
    <subcellularLocation>
        <location evidence="1">Periplasm</location>
    </subcellularLocation>
</comment>
<sequence>MKFNRRHVLIGAGAALAAPALIGRAAAQQGQTVRMLSRSHFVPEYETWLKELAAKFEAETGIQVISDHIAQAELAVRYVSEVSSQQGHDIVELIDPFTLLPVYADQLADVSDIAEDLGARNGGWLPVAENYTKVGDTWKGVLNYYIDHSACYRRDLFERIGAEVPQTWQEVLEAGVKLKEIGHPVGMSFARGADSTANFNCLLWAFDAAWISPDGADITIVSPETKAALEFTKELYERAMTPEVLSWDDSGNNRFMISGRGSWTLNAPSVYKTAMAQAPDIGQHIFHTLPPAGPNGTRVNYSMVYGYGIWEFSPNIEASKRWLTYLVDNWMSSYPAVVGYNYPGLRDHAAQIGPVLAEDPHIADLVGIPEISQPNGYPGPISKTAAEVAATYVLPDMFLRSVRSGDADEAMAWAEGQIREIQARQGA</sequence>
<accession>A0A178HLR6</accession>
<evidence type="ECO:0000256" key="6">
    <source>
        <dbReference type="SAM" id="SignalP"/>
    </source>
</evidence>
<dbReference type="EMBL" id="LVVY01000151">
    <property type="protein sequence ID" value="OAM72974.1"/>
    <property type="molecule type" value="Genomic_DNA"/>
</dbReference>
<evidence type="ECO:0000256" key="5">
    <source>
        <dbReference type="ARBA" id="ARBA00022764"/>
    </source>
</evidence>
<dbReference type="Proteomes" id="UP000078389">
    <property type="component" value="Unassembled WGS sequence"/>
</dbReference>
<organism evidence="7 8">
    <name type="scientific">Devosia elaeis</name>
    <dbReference type="NCBI Taxonomy" id="1770058"/>
    <lineage>
        <taxon>Bacteria</taxon>
        <taxon>Pseudomonadati</taxon>
        <taxon>Pseudomonadota</taxon>
        <taxon>Alphaproteobacteria</taxon>
        <taxon>Hyphomicrobiales</taxon>
        <taxon>Devosiaceae</taxon>
        <taxon>Devosia</taxon>
    </lineage>
</organism>
<dbReference type="Pfam" id="PF01547">
    <property type="entry name" value="SBP_bac_1"/>
    <property type="match status" value="1"/>
</dbReference>
<keyword evidence="4 6" id="KW-0732">Signal</keyword>
<dbReference type="PANTHER" id="PTHR43649:SF34">
    <property type="entry name" value="ABC TRANSPORTER PERIPLASMIC-BINDING PROTEIN YCJN-RELATED"/>
    <property type="match status" value="1"/>
</dbReference>
<evidence type="ECO:0000256" key="4">
    <source>
        <dbReference type="ARBA" id="ARBA00022729"/>
    </source>
</evidence>
<name>A0A178HLR6_9HYPH</name>
<dbReference type="RefSeq" id="WP_067460770.1">
    <property type="nucleotide sequence ID" value="NZ_LVVY01000151.1"/>
</dbReference>
<gene>
    <name evidence="7" type="ORF">A3840_18800</name>
</gene>